<evidence type="ECO:0000313" key="1">
    <source>
        <dbReference type="EMBL" id="CAB4188619.1"/>
    </source>
</evidence>
<gene>
    <name evidence="1" type="ORF">UFOVP1176_37</name>
</gene>
<protein>
    <submittedName>
        <fullName evidence="1">Uncharacterized protein</fullName>
    </submittedName>
</protein>
<organism evidence="1">
    <name type="scientific">uncultured Caudovirales phage</name>
    <dbReference type="NCBI Taxonomy" id="2100421"/>
    <lineage>
        <taxon>Viruses</taxon>
        <taxon>Duplodnaviria</taxon>
        <taxon>Heunggongvirae</taxon>
        <taxon>Uroviricota</taxon>
        <taxon>Caudoviricetes</taxon>
        <taxon>Peduoviridae</taxon>
        <taxon>Maltschvirus</taxon>
        <taxon>Maltschvirus maltsch</taxon>
    </lineage>
</organism>
<accession>A0A6J5QVB5</accession>
<sequence>MSRLLHAAARGAKIQTKWVTKWVDSGEQWQTTGQIALVDDMRYYRIHPADADLQYGPISTALREMAINDLWYPPSWQISLAITVSLDVTREFSELLFSRRENEDYPLFYLFLAEFLADEGM</sequence>
<proteinExistence type="predicted"/>
<dbReference type="EMBL" id="LR797122">
    <property type="protein sequence ID" value="CAB4188619.1"/>
    <property type="molecule type" value="Genomic_DNA"/>
</dbReference>
<reference evidence="1" key="1">
    <citation type="submission" date="2020-05" db="EMBL/GenBank/DDBJ databases">
        <authorList>
            <person name="Chiriac C."/>
            <person name="Salcher M."/>
            <person name="Ghai R."/>
            <person name="Kavagutti S V."/>
        </authorList>
    </citation>
    <scope>NUCLEOTIDE SEQUENCE</scope>
</reference>
<name>A0A6J5QVB5_9CAUD</name>